<dbReference type="CDD" id="cd18038">
    <property type="entry name" value="DEXXQc_Helz-like"/>
    <property type="match status" value="1"/>
</dbReference>
<keyword evidence="2" id="KW-0963">Cytoplasm</keyword>
<feature type="domain" description="Helicase MOV-10-like beta-barrel" evidence="9">
    <location>
        <begin position="283"/>
        <end position="362"/>
    </location>
</feature>
<protein>
    <recommendedName>
        <fullName evidence="12">RNA helicase</fullName>
    </recommendedName>
</protein>
<dbReference type="Pfam" id="PF21634">
    <property type="entry name" value="MOV-10_beta-barrel"/>
    <property type="match status" value="1"/>
</dbReference>
<evidence type="ECO:0000256" key="7">
    <source>
        <dbReference type="SAM" id="MobiDB-lite"/>
    </source>
</evidence>
<evidence type="ECO:0000256" key="4">
    <source>
        <dbReference type="ARBA" id="ARBA00022801"/>
    </source>
</evidence>
<dbReference type="InterPro" id="IPR049080">
    <property type="entry name" value="MOV-10-like_beta-barrel"/>
</dbReference>
<evidence type="ECO:0000256" key="3">
    <source>
        <dbReference type="ARBA" id="ARBA00022741"/>
    </source>
</evidence>
<evidence type="ECO:0000256" key="6">
    <source>
        <dbReference type="ARBA" id="ARBA00022840"/>
    </source>
</evidence>
<evidence type="ECO:0000313" key="10">
    <source>
        <dbReference type="EMBL" id="KAF9815802.1"/>
    </source>
</evidence>
<evidence type="ECO:0000313" key="11">
    <source>
        <dbReference type="Proteomes" id="UP000639403"/>
    </source>
</evidence>
<dbReference type="PANTHER" id="PTHR45418:SF1">
    <property type="entry name" value="CANCER_TESTIS ANTIGEN 55"/>
    <property type="match status" value="1"/>
</dbReference>
<dbReference type="InterPro" id="IPR047187">
    <property type="entry name" value="SF1_C_Upf1"/>
</dbReference>
<reference evidence="10" key="1">
    <citation type="submission" date="2020-11" db="EMBL/GenBank/DDBJ databases">
        <authorList>
            <person name="Koelle M."/>
            <person name="Horta M.A.C."/>
            <person name="Nowrousian M."/>
            <person name="Ohm R.A."/>
            <person name="Benz P."/>
            <person name="Pilgard A."/>
        </authorList>
    </citation>
    <scope>NUCLEOTIDE SEQUENCE</scope>
    <source>
        <strain evidence="10">FPRL280</strain>
    </source>
</reference>
<evidence type="ECO:0000259" key="9">
    <source>
        <dbReference type="Pfam" id="PF21634"/>
    </source>
</evidence>
<dbReference type="InterPro" id="IPR027417">
    <property type="entry name" value="P-loop_NTPase"/>
</dbReference>
<comment type="subcellular location">
    <subcellularLocation>
        <location evidence="1">Cytoplasm</location>
    </subcellularLocation>
</comment>
<evidence type="ECO:0000256" key="2">
    <source>
        <dbReference type="ARBA" id="ARBA00022490"/>
    </source>
</evidence>
<dbReference type="AlphaFoldDB" id="A0A8H7P4A6"/>
<gene>
    <name evidence="10" type="ORF">IEO21_04386</name>
</gene>
<feature type="region of interest" description="Disordered" evidence="7">
    <location>
        <begin position="1"/>
        <end position="35"/>
    </location>
</feature>
<sequence>MSGTSWTPHVRGKRHSRAAASQGVSPDVEPEEEAVKPGHTFCNVCARTLPQSKWNNHLTTPQHVRRMLFANYEAAFEEAEKNKHGTTVSHDDDGVNFGITEVPNAQQGVQIIVKIQNTVPLAHITLVDAQLALKSHRGTPPHDHLGRYNDRIEFLFEDTVLHKSFAIVRPVKGIIGSQADHNLLKPIAPYVPRKRTARDPEKDVVPGVPPPALGAIKYVVKLPQAEIPKRIADALSRGSPSHIINFFRTSIMPSVLNSATHGRYMKTLIWTEEHRMEHDLQIYDIPDARLTTHGKYYFLEVPGLAEKRPSVLVGDRILVQPHGQDGGRWFEGHVHLVRQVEVGLCFHGSFPYDGNRRYHVRFKLNRIPLMRQHQALDTAFDPDRVLFPSLQHLVPAAPPSTVAVRPYIHNRLIAQNAAQLQAVASIAAKPMGSAPFVIFGPPGTGKTVTMVEAIRQVLRVNPNARVLACAPSNSAADLIASRFLSSTELFRFYAVSRRRELVPDNLLQHTHTNSQGFFSVPQVSQLAQFRVVVSTCGSASFAFGVGLPPGHFTHIFVDEAAQATEPETMTAMKAMTTPSTQVVLSGDPKQLGPIIRSSVARDLGLGVSYLERMMERDLYDEHRGSGKTFVKLKRNFRSHETILNFSNEQFYSSDLRACGPKRVIDSFVGWKELPNRKFPVIFHAVCGKDEREASSPSYFNTDEILVGKDYIQKLKAERRHVVADDEIGIITPYNAQARKFRDTLKRANVGTGIKVASVEEFQGDERRVIMLTTVRSSKELLTFDAKHTLGFVANPRRLNVAITRAKALLIVIGDPLVLSIDPLWRKFLNYVALNNGWRGIPISWDPHAPVHDGGYENEIRDQGVEDITDFMQRMQSYLGSDDQSAHDFAESQVNAEGVWREPE</sequence>
<dbReference type="Pfam" id="PF13604">
    <property type="entry name" value="AAA_30"/>
    <property type="match status" value="1"/>
</dbReference>
<dbReference type="EMBL" id="JADOXO010000064">
    <property type="protein sequence ID" value="KAF9815802.1"/>
    <property type="molecule type" value="Genomic_DNA"/>
</dbReference>
<dbReference type="GO" id="GO:0005737">
    <property type="term" value="C:cytoplasm"/>
    <property type="evidence" value="ECO:0007669"/>
    <property type="project" value="UniProtKB-SubCell"/>
</dbReference>
<dbReference type="Pfam" id="PF13087">
    <property type="entry name" value="AAA_12"/>
    <property type="match status" value="1"/>
</dbReference>
<dbReference type="InterPro" id="IPR041679">
    <property type="entry name" value="DNA2/NAM7-like_C"/>
</dbReference>
<organism evidence="10 11">
    <name type="scientific">Rhodonia placenta</name>
    <dbReference type="NCBI Taxonomy" id="104341"/>
    <lineage>
        <taxon>Eukaryota</taxon>
        <taxon>Fungi</taxon>
        <taxon>Dikarya</taxon>
        <taxon>Basidiomycota</taxon>
        <taxon>Agaricomycotina</taxon>
        <taxon>Agaricomycetes</taxon>
        <taxon>Polyporales</taxon>
        <taxon>Adustoporiaceae</taxon>
        <taxon>Rhodonia</taxon>
    </lineage>
</organism>
<reference evidence="10" key="2">
    <citation type="journal article" name="Front. Microbiol.">
        <title>Degradative Capacity of Two Strains of Rhodonia placenta: From Phenotype to Genotype.</title>
        <authorList>
            <person name="Kolle M."/>
            <person name="Horta M.A.C."/>
            <person name="Nowrousian M."/>
            <person name="Ohm R.A."/>
            <person name="Benz J.P."/>
            <person name="Pilgard A."/>
        </authorList>
    </citation>
    <scope>NUCLEOTIDE SEQUENCE</scope>
    <source>
        <strain evidence="10">FPRL280</strain>
    </source>
</reference>
<dbReference type="SUPFAM" id="SSF52540">
    <property type="entry name" value="P-loop containing nucleoside triphosphate hydrolases"/>
    <property type="match status" value="1"/>
</dbReference>
<keyword evidence="3" id="KW-0547">Nucleotide-binding</keyword>
<evidence type="ECO:0000256" key="1">
    <source>
        <dbReference type="ARBA" id="ARBA00004496"/>
    </source>
</evidence>
<dbReference type="GO" id="GO:0003723">
    <property type="term" value="F:RNA binding"/>
    <property type="evidence" value="ECO:0007669"/>
    <property type="project" value="InterPro"/>
</dbReference>
<comment type="caution">
    <text evidence="10">The sequence shown here is derived from an EMBL/GenBank/DDBJ whole genome shotgun (WGS) entry which is preliminary data.</text>
</comment>
<evidence type="ECO:0000259" key="8">
    <source>
        <dbReference type="Pfam" id="PF13087"/>
    </source>
</evidence>
<dbReference type="GO" id="GO:0032574">
    <property type="term" value="F:5'-3' RNA helicase activity"/>
    <property type="evidence" value="ECO:0007669"/>
    <property type="project" value="InterPro"/>
</dbReference>
<keyword evidence="6" id="KW-0067">ATP-binding</keyword>
<name>A0A8H7P4A6_9APHY</name>
<keyword evidence="4" id="KW-0378">Hydrolase</keyword>
<feature type="domain" description="DNA2/NAM7 helicase-like C-terminal" evidence="8">
    <location>
        <begin position="608"/>
        <end position="814"/>
    </location>
</feature>
<dbReference type="GO" id="GO:0016787">
    <property type="term" value="F:hydrolase activity"/>
    <property type="evidence" value="ECO:0007669"/>
    <property type="project" value="UniProtKB-KW"/>
</dbReference>
<dbReference type="CDD" id="cd18808">
    <property type="entry name" value="SF1_C_Upf1"/>
    <property type="match status" value="1"/>
</dbReference>
<accession>A0A8H7P4A6</accession>
<dbReference type="Gene3D" id="3.40.50.300">
    <property type="entry name" value="P-loop containing nucleotide triphosphate hydrolases"/>
    <property type="match status" value="2"/>
</dbReference>
<evidence type="ECO:0008006" key="12">
    <source>
        <dbReference type="Google" id="ProtNLM"/>
    </source>
</evidence>
<dbReference type="InterPro" id="IPR026122">
    <property type="entry name" value="MOV-10/SDE3_DEXXQ/H-box"/>
</dbReference>
<keyword evidence="5" id="KW-0347">Helicase</keyword>
<dbReference type="PANTHER" id="PTHR45418">
    <property type="entry name" value="CANCER/TESTIS ANTIGEN 55"/>
    <property type="match status" value="1"/>
</dbReference>
<dbReference type="GO" id="GO:0005524">
    <property type="term" value="F:ATP binding"/>
    <property type="evidence" value="ECO:0007669"/>
    <property type="project" value="UniProtKB-KW"/>
</dbReference>
<dbReference type="Proteomes" id="UP000639403">
    <property type="component" value="Unassembled WGS sequence"/>
</dbReference>
<evidence type="ECO:0000256" key="5">
    <source>
        <dbReference type="ARBA" id="ARBA00022806"/>
    </source>
</evidence>
<proteinExistence type="predicted"/>